<dbReference type="Proteomes" id="UP000242188">
    <property type="component" value="Unassembled WGS sequence"/>
</dbReference>
<organism evidence="2 3">
    <name type="scientific">Mizuhopecten yessoensis</name>
    <name type="common">Japanese scallop</name>
    <name type="synonym">Patinopecten yessoensis</name>
    <dbReference type="NCBI Taxonomy" id="6573"/>
    <lineage>
        <taxon>Eukaryota</taxon>
        <taxon>Metazoa</taxon>
        <taxon>Spiralia</taxon>
        <taxon>Lophotrochozoa</taxon>
        <taxon>Mollusca</taxon>
        <taxon>Bivalvia</taxon>
        <taxon>Autobranchia</taxon>
        <taxon>Pteriomorphia</taxon>
        <taxon>Pectinida</taxon>
        <taxon>Pectinoidea</taxon>
        <taxon>Pectinidae</taxon>
        <taxon>Mizuhopecten</taxon>
    </lineage>
</organism>
<comment type="caution">
    <text evidence="2">The sequence shown here is derived from an EMBL/GenBank/DDBJ whole genome shotgun (WGS) entry which is preliminary data.</text>
</comment>
<feature type="compositionally biased region" description="Polar residues" evidence="1">
    <location>
        <begin position="99"/>
        <end position="115"/>
    </location>
</feature>
<feature type="region of interest" description="Disordered" evidence="1">
    <location>
        <begin position="97"/>
        <end position="125"/>
    </location>
</feature>
<accession>A0A210R4D4</accession>
<dbReference type="OrthoDB" id="6086655at2759"/>
<dbReference type="EMBL" id="NEDP02000499">
    <property type="protein sequence ID" value="OWF55741.1"/>
    <property type="molecule type" value="Genomic_DNA"/>
</dbReference>
<keyword evidence="3" id="KW-1185">Reference proteome</keyword>
<dbReference type="AlphaFoldDB" id="A0A210R4D4"/>
<proteinExistence type="predicted"/>
<evidence type="ECO:0000313" key="3">
    <source>
        <dbReference type="Proteomes" id="UP000242188"/>
    </source>
</evidence>
<reference evidence="2 3" key="1">
    <citation type="journal article" date="2017" name="Nat. Ecol. Evol.">
        <title>Scallop genome provides insights into evolution of bilaterian karyotype and development.</title>
        <authorList>
            <person name="Wang S."/>
            <person name="Zhang J."/>
            <person name="Jiao W."/>
            <person name="Li J."/>
            <person name="Xun X."/>
            <person name="Sun Y."/>
            <person name="Guo X."/>
            <person name="Huan P."/>
            <person name="Dong B."/>
            <person name="Zhang L."/>
            <person name="Hu X."/>
            <person name="Sun X."/>
            <person name="Wang J."/>
            <person name="Zhao C."/>
            <person name="Wang Y."/>
            <person name="Wang D."/>
            <person name="Huang X."/>
            <person name="Wang R."/>
            <person name="Lv J."/>
            <person name="Li Y."/>
            <person name="Zhang Z."/>
            <person name="Liu B."/>
            <person name="Lu W."/>
            <person name="Hui Y."/>
            <person name="Liang J."/>
            <person name="Zhou Z."/>
            <person name="Hou R."/>
            <person name="Li X."/>
            <person name="Liu Y."/>
            <person name="Li H."/>
            <person name="Ning X."/>
            <person name="Lin Y."/>
            <person name="Zhao L."/>
            <person name="Xing Q."/>
            <person name="Dou J."/>
            <person name="Li Y."/>
            <person name="Mao J."/>
            <person name="Guo H."/>
            <person name="Dou H."/>
            <person name="Li T."/>
            <person name="Mu C."/>
            <person name="Jiang W."/>
            <person name="Fu Q."/>
            <person name="Fu X."/>
            <person name="Miao Y."/>
            <person name="Liu J."/>
            <person name="Yu Q."/>
            <person name="Li R."/>
            <person name="Liao H."/>
            <person name="Li X."/>
            <person name="Kong Y."/>
            <person name="Jiang Z."/>
            <person name="Chourrout D."/>
            <person name="Li R."/>
            <person name="Bao Z."/>
        </authorList>
    </citation>
    <scope>NUCLEOTIDE SEQUENCE [LARGE SCALE GENOMIC DNA]</scope>
    <source>
        <strain evidence="2 3">PY_sf001</strain>
    </source>
</reference>
<evidence type="ECO:0000313" key="2">
    <source>
        <dbReference type="EMBL" id="OWF55741.1"/>
    </source>
</evidence>
<name>A0A210R4D4_MIZYE</name>
<gene>
    <name evidence="2" type="ORF">KP79_PYT03532</name>
</gene>
<protein>
    <submittedName>
        <fullName evidence="2">Uncharacterized protein</fullName>
    </submittedName>
</protein>
<evidence type="ECO:0000256" key="1">
    <source>
        <dbReference type="SAM" id="MobiDB-lite"/>
    </source>
</evidence>
<sequence length="159" mass="18354">MGEFKMAFNTIVTRDIKHIYSGFPQNIPMRYSNPYPTMAQMRLREENQDLKSGVLRFSDYDEMYGCLIPRAPAFRSLSRHEIEDMIERLRRPTLASKGICNTSDDNMVRENNSANPKYRGTKTVSEDELTGITQRLSKPTTISEIRRNQIKTKLADVSV</sequence>